<dbReference type="AlphaFoldDB" id="I3YJG6"/>
<protein>
    <submittedName>
        <fullName evidence="1">Uncharacterized protein</fullName>
    </submittedName>
</protein>
<dbReference type="Proteomes" id="UP000006052">
    <property type="component" value="Chromosome"/>
</dbReference>
<gene>
    <name evidence="1" type="ordered locus">Alfi_0758</name>
</gene>
<dbReference type="eggNOG" id="ENOG502Z99H">
    <property type="taxonomic scope" value="Bacteria"/>
</dbReference>
<dbReference type="RefSeq" id="WP_014774818.1">
    <property type="nucleotide sequence ID" value="NC_018011.1"/>
</dbReference>
<organism evidence="1 2">
    <name type="scientific">Alistipes finegoldii (strain DSM 17242 / JCM 16770 / CCUG 46020 / CIP 107999 / KCTC 15236 / AHN 2437)</name>
    <dbReference type="NCBI Taxonomy" id="679935"/>
    <lineage>
        <taxon>Bacteria</taxon>
        <taxon>Pseudomonadati</taxon>
        <taxon>Bacteroidota</taxon>
        <taxon>Bacteroidia</taxon>
        <taxon>Bacteroidales</taxon>
        <taxon>Rikenellaceae</taxon>
        <taxon>Alistipes</taxon>
    </lineage>
</organism>
<accession>I3YJG6</accession>
<evidence type="ECO:0000313" key="2">
    <source>
        <dbReference type="Proteomes" id="UP000006052"/>
    </source>
</evidence>
<dbReference type="PATRIC" id="fig|679935.3.peg.704"/>
<dbReference type="InterPro" id="IPR057895">
    <property type="entry name" value="Mom"/>
</dbReference>
<proteinExistence type="predicted"/>
<dbReference type="EMBL" id="CP003274">
    <property type="protein sequence ID" value="AFL77134.1"/>
    <property type="molecule type" value="Genomic_DNA"/>
</dbReference>
<sequence>MNSNTEELQVLKNTSALGSLIIKLVPKAEAKDLIVKNHYSHKWNEGGFGKYNFGIFRAEEPDKCLGVAVYGYMKNPRAKIFTHPNPRAWMCELNRMWIDDTLGHNAESVLIAASIKLLRKIDSDVVAIQSFADGRLGCGTIYKAANFRYFGFHYTKFLRNRRTGEITHEQILTNTTSASAYLRANMAYLLGDFEVLVVKTYRYIYPLCKHFRYCGKEKPYPQYEKGFTLTEWKRDTMKIKQNIVELLDKVAA</sequence>
<reference evidence="2" key="1">
    <citation type="journal article" date="2013" name="Stand. Genomic Sci.">
        <title>Complete genome sequence of the bile-resistant pigment-producing anaerobe Alistipes finegoldii type strain (AHN2437(T)).</title>
        <authorList>
            <person name="Mavromatis K."/>
            <person name="Stackebrandt E."/>
            <person name="Munk C."/>
            <person name="Lapidus A."/>
            <person name="Nolan M."/>
            <person name="Lucas S."/>
            <person name="Hammon N."/>
            <person name="Deshpande S."/>
            <person name="Cheng J.F."/>
            <person name="Tapia R."/>
            <person name="Goodwin L.A."/>
            <person name="Pitluck S."/>
            <person name="Liolios K."/>
            <person name="Pagani I."/>
            <person name="Ivanova N."/>
            <person name="Mikhailova N."/>
            <person name="Huntemann M."/>
            <person name="Pati A."/>
            <person name="Chen A."/>
            <person name="Palaniappan K."/>
            <person name="Land M."/>
            <person name="Hauser L."/>
            <person name="Rohde M."/>
            <person name="Gronow S."/>
            <person name="Goker M."/>
            <person name="Detter J.C."/>
            <person name="Bristow J."/>
            <person name="Eisen J.A."/>
            <person name="Markowitz V."/>
            <person name="Hugenholtz P."/>
            <person name="Kyrpides N.C."/>
            <person name="Klenk H.P."/>
            <person name="Woyke T."/>
        </authorList>
    </citation>
    <scope>NUCLEOTIDE SEQUENCE</scope>
    <source>
        <strain evidence="2">DSM 17242 / JCM 16770 / AHN 2437 / CCUG 46020 / CIP 107999</strain>
    </source>
</reference>
<dbReference type="STRING" id="679935.Alfi_0758"/>
<dbReference type="Pfam" id="PF25680">
    <property type="entry name" value="Mom"/>
    <property type="match status" value="1"/>
</dbReference>
<name>I3YJG6_ALIFI</name>
<dbReference type="KEGG" id="afd:Alfi_0758"/>
<dbReference type="HOGENOM" id="CLU_083850_0_0_10"/>
<evidence type="ECO:0000313" key="1">
    <source>
        <dbReference type="EMBL" id="AFL77134.1"/>
    </source>
</evidence>